<protein>
    <submittedName>
        <fullName evidence="3">CPBP family intramembrane metalloprotease</fullName>
    </submittedName>
</protein>
<evidence type="ECO:0000259" key="2">
    <source>
        <dbReference type="Pfam" id="PF02517"/>
    </source>
</evidence>
<dbReference type="InterPro" id="IPR003675">
    <property type="entry name" value="Rce1/LyrA-like_dom"/>
</dbReference>
<keyword evidence="1" id="KW-0472">Membrane</keyword>
<dbReference type="Pfam" id="PF02517">
    <property type="entry name" value="Rce1-like"/>
    <property type="match status" value="1"/>
</dbReference>
<feature type="transmembrane region" description="Helical" evidence="1">
    <location>
        <begin position="20"/>
        <end position="53"/>
    </location>
</feature>
<keyword evidence="1" id="KW-1133">Transmembrane helix</keyword>
<feature type="domain" description="CAAX prenyl protease 2/Lysostaphin resistance protein A-like" evidence="2">
    <location>
        <begin position="1"/>
        <end position="71"/>
    </location>
</feature>
<keyword evidence="4" id="KW-1185">Reference proteome</keyword>
<organism evidence="3 4">
    <name type="scientific">Shewanella surugensis</name>
    <dbReference type="NCBI Taxonomy" id="212020"/>
    <lineage>
        <taxon>Bacteria</taxon>
        <taxon>Pseudomonadati</taxon>
        <taxon>Pseudomonadota</taxon>
        <taxon>Gammaproteobacteria</taxon>
        <taxon>Alteromonadales</taxon>
        <taxon>Shewanellaceae</taxon>
        <taxon>Shewanella</taxon>
    </lineage>
</organism>
<feature type="transmembrane region" description="Helical" evidence="1">
    <location>
        <begin position="59"/>
        <end position="79"/>
    </location>
</feature>
<gene>
    <name evidence="3" type="ORF">L2764_25700</name>
</gene>
<proteinExistence type="predicted"/>
<keyword evidence="1" id="KW-0812">Transmembrane</keyword>
<keyword evidence="3" id="KW-0645">Protease</keyword>
<dbReference type="EMBL" id="JAKIKS010000209">
    <property type="protein sequence ID" value="MCL1127767.1"/>
    <property type="molecule type" value="Genomic_DNA"/>
</dbReference>
<comment type="caution">
    <text evidence="3">The sequence shown here is derived from an EMBL/GenBank/DDBJ whole genome shotgun (WGS) entry which is preliminary data.</text>
</comment>
<dbReference type="GO" id="GO:0008237">
    <property type="term" value="F:metallopeptidase activity"/>
    <property type="evidence" value="ECO:0007669"/>
    <property type="project" value="UniProtKB-KW"/>
</dbReference>
<evidence type="ECO:0000313" key="3">
    <source>
        <dbReference type="EMBL" id="MCL1127767.1"/>
    </source>
</evidence>
<keyword evidence="3" id="KW-0378">Hydrolase</keyword>
<evidence type="ECO:0000256" key="1">
    <source>
        <dbReference type="SAM" id="Phobius"/>
    </source>
</evidence>
<evidence type="ECO:0000313" key="4">
    <source>
        <dbReference type="Proteomes" id="UP001203423"/>
    </source>
</evidence>
<dbReference type="Proteomes" id="UP001203423">
    <property type="component" value="Unassembled WGS sequence"/>
</dbReference>
<sequence>MFRGYFQQLITEKCGWIVGLILASILFGLTHFAGGILLMVFATLAGIGYGLIFHFIGRLWAAILCRFLFNFTHLLFLLIQC</sequence>
<reference evidence="3 4" key="1">
    <citation type="submission" date="2022-01" db="EMBL/GenBank/DDBJ databases">
        <title>Whole genome-based taxonomy of the Shewanellaceae.</title>
        <authorList>
            <person name="Martin-Rodriguez A.J."/>
        </authorList>
    </citation>
    <scope>NUCLEOTIDE SEQUENCE [LARGE SCALE GENOMIC DNA]</scope>
    <source>
        <strain evidence="3 4">DSM 17177</strain>
    </source>
</reference>
<name>A0ABT0LKD5_9GAMM</name>
<accession>A0ABT0LKD5</accession>
<keyword evidence="3" id="KW-0482">Metalloprotease</keyword>